<reference evidence="1" key="1">
    <citation type="submission" date="2022-05" db="EMBL/GenBank/DDBJ databases">
        <authorList>
            <person name="Blom J."/>
        </authorList>
    </citation>
    <scope>NUCLEOTIDE SEQUENCE</scope>
    <source>
        <strain evidence="1">Type strain: CPO20170097</strain>
    </source>
</reference>
<proteinExistence type="predicted"/>
<keyword evidence="2" id="KW-1185">Reference proteome</keyword>
<comment type="caution">
    <text evidence="1">The sequence shown here is derived from an EMBL/GenBank/DDBJ whole genome shotgun (WGS) entry which is preliminary data.</text>
</comment>
<dbReference type="RefSeq" id="WP_253898488.1">
    <property type="nucleotide sequence ID" value="NZ_CALSBS010000015.1"/>
</dbReference>
<name>A0ABN8TDZ3_9ENTR</name>
<gene>
    <name evidence="1" type="ORF">FBBNIHIM_16615</name>
</gene>
<dbReference type="Proteomes" id="UP001152651">
    <property type="component" value="Unassembled WGS sequence"/>
</dbReference>
<evidence type="ECO:0000313" key="2">
    <source>
        <dbReference type="Proteomes" id="UP001152651"/>
    </source>
</evidence>
<evidence type="ECO:0000313" key="1">
    <source>
        <dbReference type="EMBL" id="CAH6660736.1"/>
    </source>
</evidence>
<sequence length="154" mass="17084">MLKQMTIASVLMTTVVIPCSATRTETKQNENITIGTLGPDEGNDLAHTTCMLSRSGKTDDGNVEYLEGAHCPLGAKECDYYAVMKLNCVETRLKQVMSSEHSAIYSNGDITLNTQQTRIHPETADDEGSDYKFVMVIKMKDFEKRVEMEGYCGV</sequence>
<dbReference type="EMBL" id="CALSBS010000015">
    <property type="protein sequence ID" value="CAH6660736.1"/>
    <property type="molecule type" value="Genomic_DNA"/>
</dbReference>
<organism evidence="1 2">
    <name type="scientific">Pseudocitrobacter vendiensis</name>
    <dbReference type="NCBI Taxonomy" id="2488306"/>
    <lineage>
        <taxon>Bacteria</taxon>
        <taxon>Pseudomonadati</taxon>
        <taxon>Pseudomonadota</taxon>
        <taxon>Gammaproteobacteria</taxon>
        <taxon>Enterobacterales</taxon>
        <taxon>Enterobacteriaceae</taxon>
        <taxon>Pseudocitrobacter</taxon>
    </lineage>
</organism>
<accession>A0ABN8TDZ3</accession>
<protein>
    <submittedName>
        <fullName evidence="1">Adhesin</fullName>
    </submittedName>
</protein>